<organism evidence="1 2">
    <name type="scientific">Candidatus Yonathbacteria bacterium RIFCSPHIGHO2_02_FULL_44_14</name>
    <dbReference type="NCBI Taxonomy" id="1802724"/>
    <lineage>
        <taxon>Bacteria</taxon>
        <taxon>Candidatus Yonathiibacteriota</taxon>
    </lineage>
</organism>
<proteinExistence type="predicted"/>
<accession>A0A1G2S9L0</accession>
<evidence type="ECO:0000313" key="1">
    <source>
        <dbReference type="EMBL" id="OHA81332.1"/>
    </source>
</evidence>
<name>A0A1G2S9L0_9BACT</name>
<comment type="caution">
    <text evidence="1">The sequence shown here is derived from an EMBL/GenBank/DDBJ whole genome shotgun (WGS) entry which is preliminary data.</text>
</comment>
<protein>
    <recommendedName>
        <fullName evidence="3">Ribbon-helix-helix protein CopG domain-containing protein</fullName>
    </recommendedName>
</protein>
<gene>
    <name evidence="1" type="ORF">A3D51_02010</name>
</gene>
<dbReference type="AlphaFoldDB" id="A0A1G2S9L0"/>
<reference evidence="1 2" key="1">
    <citation type="journal article" date="2016" name="Nat. Commun.">
        <title>Thousands of microbial genomes shed light on interconnected biogeochemical processes in an aquifer system.</title>
        <authorList>
            <person name="Anantharaman K."/>
            <person name="Brown C.T."/>
            <person name="Hug L.A."/>
            <person name="Sharon I."/>
            <person name="Castelle C.J."/>
            <person name="Probst A.J."/>
            <person name="Thomas B.C."/>
            <person name="Singh A."/>
            <person name="Wilkins M.J."/>
            <person name="Karaoz U."/>
            <person name="Brodie E.L."/>
            <person name="Williams K.H."/>
            <person name="Hubbard S.S."/>
            <person name="Banfield J.F."/>
        </authorList>
    </citation>
    <scope>NUCLEOTIDE SEQUENCE [LARGE SCALE GENOMIC DNA]</scope>
</reference>
<sequence>MATTKRRLNITLAPDVEKLITQIAKRDRVPEATKISELLNISLMMEEDKAFSLLGENRLKEKGKKLTHADVWGK</sequence>
<dbReference type="EMBL" id="MHUT01000009">
    <property type="protein sequence ID" value="OHA81332.1"/>
    <property type="molecule type" value="Genomic_DNA"/>
</dbReference>
<evidence type="ECO:0008006" key="3">
    <source>
        <dbReference type="Google" id="ProtNLM"/>
    </source>
</evidence>
<dbReference type="Proteomes" id="UP000179118">
    <property type="component" value="Unassembled WGS sequence"/>
</dbReference>
<evidence type="ECO:0000313" key="2">
    <source>
        <dbReference type="Proteomes" id="UP000179118"/>
    </source>
</evidence>